<dbReference type="Proteomes" id="UP000675121">
    <property type="component" value="Unassembled WGS sequence"/>
</dbReference>
<feature type="signal peptide" evidence="1">
    <location>
        <begin position="1"/>
        <end position="29"/>
    </location>
</feature>
<feature type="chain" id="PRO_5040415496" evidence="1">
    <location>
        <begin position="30"/>
        <end position="74"/>
    </location>
</feature>
<protein>
    <submittedName>
        <fullName evidence="2">Uncharacterized protein</fullName>
    </submittedName>
</protein>
<dbReference type="EMBL" id="CAJNAS010000024">
    <property type="protein sequence ID" value="CAE6952700.1"/>
    <property type="molecule type" value="Genomic_DNA"/>
</dbReference>
<reference evidence="2" key="1">
    <citation type="submission" date="2021-02" db="EMBL/GenBank/DDBJ databases">
        <authorList>
            <person name="Vanwijnsberghe S."/>
        </authorList>
    </citation>
    <scope>NUCLEOTIDE SEQUENCE</scope>
    <source>
        <strain evidence="2">R-70211</strain>
    </source>
</reference>
<accession>A0A9N8R430</accession>
<sequence length="74" mass="7459">MKLFTRKLGVVGGCTVALLALGGFVRTHAGDASSDNGARAASYANLDPTGCALNCPIVSRNQLGMGALNTLAAH</sequence>
<dbReference type="AlphaFoldDB" id="A0A9N8R430"/>
<name>A0A9N8R430_9BURK</name>
<keyword evidence="1" id="KW-0732">Signal</keyword>
<evidence type="ECO:0000313" key="2">
    <source>
        <dbReference type="EMBL" id="CAE6952700.1"/>
    </source>
</evidence>
<comment type="caution">
    <text evidence="2">The sequence shown here is derived from an EMBL/GenBank/DDBJ whole genome shotgun (WGS) entry which is preliminary data.</text>
</comment>
<evidence type="ECO:0000256" key="1">
    <source>
        <dbReference type="SAM" id="SignalP"/>
    </source>
</evidence>
<organism evidence="2 3">
    <name type="scientific">Paraburkholderia domus</name>
    <dbReference type="NCBI Taxonomy" id="2793075"/>
    <lineage>
        <taxon>Bacteria</taxon>
        <taxon>Pseudomonadati</taxon>
        <taxon>Pseudomonadota</taxon>
        <taxon>Betaproteobacteria</taxon>
        <taxon>Burkholderiales</taxon>
        <taxon>Burkholderiaceae</taxon>
        <taxon>Paraburkholderia</taxon>
    </lineage>
</organism>
<gene>
    <name evidence="2" type="ORF">R70211_06364</name>
</gene>
<proteinExistence type="predicted"/>
<keyword evidence="3" id="KW-1185">Reference proteome</keyword>
<evidence type="ECO:0000313" key="3">
    <source>
        <dbReference type="Proteomes" id="UP000675121"/>
    </source>
</evidence>
<dbReference type="RefSeq" id="WP_201081594.1">
    <property type="nucleotide sequence ID" value="NZ_CAJNAS010000024.1"/>
</dbReference>